<dbReference type="Proteomes" id="UP000008810">
    <property type="component" value="Chromosome 2"/>
</dbReference>
<evidence type="ECO:0000313" key="1">
    <source>
        <dbReference type="EMBL" id="KQK06926.2"/>
    </source>
</evidence>
<dbReference type="Gramene" id="KQK06926">
    <property type="protein sequence ID" value="KQK06926"/>
    <property type="gene ID" value="BRADI_2g31635v3"/>
</dbReference>
<reference evidence="2" key="3">
    <citation type="submission" date="2018-08" db="UniProtKB">
        <authorList>
            <consortium name="EnsemblPlants"/>
        </authorList>
    </citation>
    <scope>IDENTIFICATION</scope>
    <source>
        <strain evidence="2">cv. Bd21</strain>
    </source>
</reference>
<dbReference type="EMBL" id="CM000881">
    <property type="protein sequence ID" value="KQK06926.2"/>
    <property type="molecule type" value="Genomic_DNA"/>
</dbReference>
<dbReference type="OrthoDB" id="429143at2759"/>
<organism evidence="1">
    <name type="scientific">Brachypodium distachyon</name>
    <name type="common">Purple false brome</name>
    <name type="synonym">Trachynia distachya</name>
    <dbReference type="NCBI Taxonomy" id="15368"/>
    <lineage>
        <taxon>Eukaryota</taxon>
        <taxon>Viridiplantae</taxon>
        <taxon>Streptophyta</taxon>
        <taxon>Embryophyta</taxon>
        <taxon>Tracheophyta</taxon>
        <taxon>Spermatophyta</taxon>
        <taxon>Magnoliopsida</taxon>
        <taxon>Liliopsida</taxon>
        <taxon>Poales</taxon>
        <taxon>Poaceae</taxon>
        <taxon>BOP clade</taxon>
        <taxon>Pooideae</taxon>
        <taxon>Stipodae</taxon>
        <taxon>Brachypodieae</taxon>
        <taxon>Brachypodium</taxon>
    </lineage>
</organism>
<proteinExistence type="predicted"/>
<reference evidence="1" key="2">
    <citation type="submission" date="2017-06" db="EMBL/GenBank/DDBJ databases">
        <title>WGS assembly of Brachypodium distachyon.</title>
        <authorList>
            <consortium name="The International Brachypodium Initiative"/>
            <person name="Lucas S."/>
            <person name="Harmon-Smith M."/>
            <person name="Lail K."/>
            <person name="Tice H."/>
            <person name="Grimwood J."/>
            <person name="Bruce D."/>
            <person name="Barry K."/>
            <person name="Shu S."/>
            <person name="Lindquist E."/>
            <person name="Wang M."/>
            <person name="Pitluck S."/>
            <person name="Vogel J.P."/>
            <person name="Garvin D.F."/>
            <person name="Mockler T.C."/>
            <person name="Schmutz J."/>
            <person name="Rokhsar D."/>
            <person name="Bevan M.W."/>
        </authorList>
    </citation>
    <scope>NUCLEOTIDE SEQUENCE</scope>
    <source>
        <strain evidence="1">Bd21</strain>
    </source>
</reference>
<dbReference type="AlphaFoldDB" id="A0A0Q3MRK6"/>
<reference evidence="1 2" key="1">
    <citation type="journal article" date="2010" name="Nature">
        <title>Genome sequencing and analysis of the model grass Brachypodium distachyon.</title>
        <authorList>
            <consortium name="International Brachypodium Initiative"/>
        </authorList>
    </citation>
    <scope>NUCLEOTIDE SEQUENCE [LARGE SCALE GENOMIC DNA]</scope>
    <source>
        <strain evidence="1 2">Bd21</strain>
    </source>
</reference>
<name>A0A0Q3MRK6_BRADI</name>
<dbReference type="STRING" id="15368.A0A0Q3MRK6"/>
<dbReference type="PANTHER" id="PTHR46508:SF28">
    <property type="entry name" value="PHD-TYPE DOMAIN-CONTAINING PROTEIN"/>
    <property type="match status" value="1"/>
</dbReference>
<dbReference type="EnsemblPlants" id="KQK06926">
    <property type="protein sequence ID" value="KQK06926"/>
    <property type="gene ID" value="BRADI_2g31635v3"/>
</dbReference>
<dbReference type="InParanoid" id="A0A0Q3MRK6"/>
<keyword evidence="3" id="KW-1185">Reference proteome</keyword>
<sequence>MQTYGNSPSEFNTDLSRFGGRSACHTWTRSKADSSAVVGVSSEPEKQLWRGSAALCGGGAAREGKQQAAELLVAHGKEQCERQYHVKCISGKALCNEEGGLGTWFCGRRCQQIYTSLRPRFGIPDHCDDGFSCNTGDQKVHAAADITLLDECYMKLIIVSSIFGECFLPIFDPSQLNLT</sequence>
<evidence type="ECO:0000313" key="2">
    <source>
        <dbReference type="EnsemblPlants" id="KQK06926"/>
    </source>
</evidence>
<gene>
    <name evidence="1" type="ORF">BRADI_2g31635v3</name>
</gene>
<protein>
    <submittedName>
        <fullName evidence="1 2">Uncharacterized protein</fullName>
    </submittedName>
</protein>
<dbReference type="PANTHER" id="PTHR46508">
    <property type="entry name" value="PHD FINGER FAMILY PROTEIN"/>
    <property type="match status" value="1"/>
</dbReference>
<accession>A0A0Q3MRK6</accession>
<evidence type="ECO:0000313" key="3">
    <source>
        <dbReference type="Proteomes" id="UP000008810"/>
    </source>
</evidence>